<organism evidence="2 3">
    <name type="scientific">Mycobacterium timonense</name>
    <dbReference type="NCBI Taxonomy" id="701043"/>
    <lineage>
        <taxon>Bacteria</taxon>
        <taxon>Bacillati</taxon>
        <taxon>Actinomycetota</taxon>
        <taxon>Actinomycetes</taxon>
        <taxon>Mycobacteriales</taxon>
        <taxon>Mycobacteriaceae</taxon>
        <taxon>Mycobacterium</taxon>
        <taxon>Mycobacterium avium complex (MAC)</taxon>
    </lineage>
</organism>
<evidence type="ECO:0000313" key="2">
    <source>
        <dbReference type="EMBL" id="ORB81791.1"/>
    </source>
</evidence>
<comment type="caution">
    <text evidence="2">The sequence shown here is derived from an EMBL/GenBank/DDBJ whole genome shotgun (WGS) entry which is preliminary data.</text>
</comment>
<feature type="transmembrane region" description="Helical" evidence="1">
    <location>
        <begin position="12"/>
        <end position="37"/>
    </location>
</feature>
<evidence type="ECO:0000256" key="1">
    <source>
        <dbReference type="SAM" id="Phobius"/>
    </source>
</evidence>
<keyword evidence="3" id="KW-1185">Reference proteome</keyword>
<gene>
    <name evidence="2" type="ORF">BST46_01990</name>
</gene>
<feature type="transmembrane region" description="Helical" evidence="1">
    <location>
        <begin position="81"/>
        <end position="103"/>
    </location>
</feature>
<reference evidence="2 3" key="1">
    <citation type="submission" date="2017-02" db="EMBL/GenBank/DDBJ databases">
        <title>The new phylogeny of genus Mycobacterium.</title>
        <authorList>
            <person name="Tortoli E."/>
            <person name="Trovato A."/>
            <person name="Cirillo D.M."/>
        </authorList>
    </citation>
    <scope>NUCLEOTIDE SEQUENCE [LARGE SCALE GENOMIC DNA]</scope>
    <source>
        <strain evidence="2 3">CCUG 56329</strain>
    </source>
</reference>
<name>A0ABX3TT15_9MYCO</name>
<keyword evidence="1" id="KW-0812">Transmembrane</keyword>
<proteinExistence type="predicted"/>
<keyword evidence="1" id="KW-0472">Membrane</keyword>
<accession>A0ABX3TT15</accession>
<keyword evidence="1" id="KW-1133">Transmembrane helix</keyword>
<evidence type="ECO:0000313" key="3">
    <source>
        <dbReference type="Proteomes" id="UP000192847"/>
    </source>
</evidence>
<dbReference type="EMBL" id="MVIL01000003">
    <property type="protein sequence ID" value="ORB81791.1"/>
    <property type="molecule type" value="Genomic_DNA"/>
</dbReference>
<feature type="transmembrane region" description="Helical" evidence="1">
    <location>
        <begin position="57"/>
        <end position="76"/>
    </location>
</feature>
<evidence type="ECO:0008006" key="4">
    <source>
        <dbReference type="Google" id="ProtNLM"/>
    </source>
</evidence>
<sequence>MSVAVDKVKPPLLIESGPVYQSFALMCFALGVVLIAAPADWYGPSWHYFPQLPHNGFGMGLCCCGIGGAQLAVLAWRRTSLILSVLFFLGGFVFWTAGVILGAEGILGRQGLMEAPFMVVLGGHNIALSASLMNHHRASQRTPE</sequence>
<protein>
    <recommendedName>
        <fullName evidence="4">DUF4383 domain-containing protein</fullName>
    </recommendedName>
</protein>
<dbReference type="Proteomes" id="UP000192847">
    <property type="component" value="Unassembled WGS sequence"/>
</dbReference>